<keyword evidence="2" id="KW-1185">Reference proteome</keyword>
<name>A0ACC1NRG3_9HYPO</name>
<proteinExistence type="predicted"/>
<sequence length="628" mass="70331">MLRGEDNSVIFLHFLGPRLIINRQRQYLPDSGVLAVSNTVNSVAAFASPSQPYPNPGYLGSSSYTTLFENITPNDQLDSNANSRARPSSIVFEPTASEAQILYGAELIEQVYRLAHLPTCMNLVNDWLATGSNLHLAGYFTYECIQSVKALMMDIDRQNSTAISISTALFTHSCREFAVGQATTQGEFRAQFTGQNARWETLCLFFIAVCRATMWRRCSDGTSIAVEQQQKLRRLAMHFADRFLDISLALDRLDDLQLILQYENFISHSLVDGDQSFEAWRRLGDVVSSLFALGYHQNIVGAHPIPGFLKELRQVTFACSYSADKNVSVFLGRPPRINLEVCQFQSLALDRDYSFEWQPDTPLNLMADTRWTTICAALKEEALKISRVAAPLEKSNKASALLGKAETQWSTLPGHFRLNGPIKEYDCSAKQLDMMLSAKLNFLHVIFLIRLAVAQRVTDPDPEIIAVASDMLSLVIEAIMMKDRLISSGTSLVWKVVYYGLSAAGVICLALLRQSSNPEYRGMNNSRVLRDLAVLVGDVELGTLVYKEDANYALLAEATGTIRNLYDRLIGGMFDVVHPNQSPGELSTTTPVLQNEEDWRHGIDHGFQEFEVNFWQNLLEHPLLTRDT</sequence>
<gene>
    <name evidence="1" type="ORF">NQ176_g1977</name>
</gene>
<evidence type="ECO:0000313" key="1">
    <source>
        <dbReference type="EMBL" id="KAJ2981512.1"/>
    </source>
</evidence>
<comment type="caution">
    <text evidence="1">The sequence shown here is derived from an EMBL/GenBank/DDBJ whole genome shotgun (WGS) entry which is preliminary data.</text>
</comment>
<evidence type="ECO:0000313" key="2">
    <source>
        <dbReference type="Proteomes" id="UP001143910"/>
    </source>
</evidence>
<accession>A0ACC1NRG3</accession>
<dbReference type="EMBL" id="JANJQO010000126">
    <property type="protein sequence ID" value="KAJ2981512.1"/>
    <property type="molecule type" value="Genomic_DNA"/>
</dbReference>
<organism evidence="1 2">
    <name type="scientific">Zarea fungicola</name>
    <dbReference type="NCBI Taxonomy" id="93591"/>
    <lineage>
        <taxon>Eukaryota</taxon>
        <taxon>Fungi</taxon>
        <taxon>Dikarya</taxon>
        <taxon>Ascomycota</taxon>
        <taxon>Pezizomycotina</taxon>
        <taxon>Sordariomycetes</taxon>
        <taxon>Hypocreomycetidae</taxon>
        <taxon>Hypocreales</taxon>
        <taxon>Cordycipitaceae</taxon>
        <taxon>Zarea</taxon>
    </lineage>
</organism>
<dbReference type="Proteomes" id="UP001143910">
    <property type="component" value="Unassembled WGS sequence"/>
</dbReference>
<reference evidence="1" key="1">
    <citation type="submission" date="2022-08" db="EMBL/GenBank/DDBJ databases">
        <title>Genome Sequence of Lecanicillium fungicola.</title>
        <authorList>
            <person name="Buettner E."/>
        </authorList>
    </citation>
    <scope>NUCLEOTIDE SEQUENCE</scope>
    <source>
        <strain evidence="1">Babe33</strain>
    </source>
</reference>
<protein>
    <submittedName>
        <fullName evidence="1">Uncharacterized protein</fullName>
    </submittedName>
</protein>